<feature type="non-terminal residue" evidence="1">
    <location>
        <position position="38"/>
    </location>
</feature>
<name>X1PWS0_9ZZZZ</name>
<dbReference type="AlphaFoldDB" id="X1PWS0"/>
<gene>
    <name evidence="1" type="ORF">S06H3_60632</name>
</gene>
<organism evidence="1">
    <name type="scientific">marine sediment metagenome</name>
    <dbReference type="NCBI Taxonomy" id="412755"/>
    <lineage>
        <taxon>unclassified sequences</taxon>
        <taxon>metagenomes</taxon>
        <taxon>ecological metagenomes</taxon>
    </lineage>
</organism>
<evidence type="ECO:0000313" key="1">
    <source>
        <dbReference type="EMBL" id="GAI46971.1"/>
    </source>
</evidence>
<reference evidence="1" key="1">
    <citation type="journal article" date="2014" name="Front. Microbiol.">
        <title>High frequency of phylogenetically diverse reductive dehalogenase-homologous genes in deep subseafloor sedimentary metagenomes.</title>
        <authorList>
            <person name="Kawai M."/>
            <person name="Futagami T."/>
            <person name="Toyoda A."/>
            <person name="Takaki Y."/>
            <person name="Nishi S."/>
            <person name="Hori S."/>
            <person name="Arai W."/>
            <person name="Tsubouchi T."/>
            <person name="Morono Y."/>
            <person name="Uchiyama I."/>
            <person name="Ito T."/>
            <person name="Fujiyama A."/>
            <person name="Inagaki F."/>
            <person name="Takami H."/>
        </authorList>
    </citation>
    <scope>NUCLEOTIDE SEQUENCE</scope>
    <source>
        <strain evidence="1">Expedition CK06-06</strain>
    </source>
</reference>
<protein>
    <submittedName>
        <fullName evidence="1">Uncharacterized protein</fullName>
    </submittedName>
</protein>
<accession>X1PWS0</accession>
<dbReference type="EMBL" id="BARV01039587">
    <property type="protein sequence ID" value="GAI46971.1"/>
    <property type="molecule type" value="Genomic_DNA"/>
</dbReference>
<comment type="caution">
    <text evidence="1">The sequence shown here is derived from an EMBL/GenBank/DDBJ whole genome shotgun (WGS) entry which is preliminary data.</text>
</comment>
<sequence>MEEKDRKVRKDYIEGDKKSLSKIIEEIFIRLSSAMKVA</sequence>
<proteinExistence type="predicted"/>